<evidence type="ECO:0000256" key="1">
    <source>
        <dbReference type="PROSITE-ProRule" id="PRU01240"/>
    </source>
</evidence>
<dbReference type="PROSITE" id="PS51257">
    <property type="entry name" value="PROKAR_LIPOPROTEIN"/>
    <property type="match status" value="1"/>
</dbReference>
<dbReference type="PROSITE" id="PS51892">
    <property type="entry name" value="SUBTILASE"/>
    <property type="match status" value="1"/>
</dbReference>
<feature type="region of interest" description="Disordered" evidence="2">
    <location>
        <begin position="27"/>
        <end position="58"/>
    </location>
</feature>
<organism evidence="3 4">
    <name type="scientific">Collimonas rhizosphaerae</name>
    <dbReference type="NCBI Taxonomy" id="3126357"/>
    <lineage>
        <taxon>Bacteria</taxon>
        <taxon>Pseudomonadati</taxon>
        <taxon>Pseudomonadota</taxon>
        <taxon>Betaproteobacteria</taxon>
        <taxon>Burkholderiales</taxon>
        <taxon>Oxalobacteraceae</taxon>
        <taxon>Collimonas</taxon>
    </lineage>
</organism>
<feature type="compositionally biased region" description="Pro residues" evidence="2">
    <location>
        <begin position="37"/>
        <end position="49"/>
    </location>
</feature>
<dbReference type="Proteomes" id="UP001495910">
    <property type="component" value="Unassembled WGS sequence"/>
</dbReference>
<evidence type="ECO:0000313" key="4">
    <source>
        <dbReference type="Proteomes" id="UP001495910"/>
    </source>
</evidence>
<comment type="caution">
    <text evidence="3">The sequence shown here is derived from an EMBL/GenBank/DDBJ whole genome shotgun (WGS) entry which is preliminary data.</text>
</comment>
<dbReference type="EMBL" id="JBANDC010000018">
    <property type="protein sequence ID" value="MEM4989964.1"/>
    <property type="molecule type" value="Genomic_DNA"/>
</dbReference>
<name>A0ABU9Q126_9BURK</name>
<comment type="caution">
    <text evidence="1">Lacks conserved residue(s) required for the propagation of feature annotation.</text>
</comment>
<accession>A0ABU9Q126</accession>
<dbReference type="InterPro" id="IPR036852">
    <property type="entry name" value="Peptidase_S8/S53_dom_sf"/>
</dbReference>
<comment type="similarity">
    <text evidence="1">Belongs to the peptidase S8 family.</text>
</comment>
<gene>
    <name evidence="3" type="ORF">V8G57_21425</name>
</gene>
<evidence type="ECO:0000313" key="3">
    <source>
        <dbReference type="EMBL" id="MEM4989964.1"/>
    </source>
</evidence>
<keyword evidence="4" id="KW-1185">Reference proteome</keyword>
<dbReference type="SUPFAM" id="SSF52743">
    <property type="entry name" value="Subtilisin-like"/>
    <property type="match status" value="1"/>
</dbReference>
<feature type="non-terminal residue" evidence="3">
    <location>
        <position position="107"/>
    </location>
</feature>
<dbReference type="Gene3D" id="3.40.50.200">
    <property type="entry name" value="Peptidase S8/S53 domain"/>
    <property type="match status" value="1"/>
</dbReference>
<reference evidence="3 4" key="1">
    <citation type="submission" date="2024-02" db="EMBL/GenBank/DDBJ databases">
        <title>Draft genome sequence of Collimonas sp. strain H4R21, an effective mineral-weathering bacterial strain isolated from the beech rhizosphere.</title>
        <authorList>
            <person name="Morin E."/>
            <person name="Uroz S."/>
            <person name="Leveau J.H.J."/>
            <person name="Kumar R."/>
            <person name="Rey M.W."/>
            <person name="Pham J."/>
        </authorList>
    </citation>
    <scope>NUCLEOTIDE SEQUENCE [LARGE SCALE GENOMIC DNA]</scope>
    <source>
        <strain evidence="3 4">H4R21</strain>
    </source>
</reference>
<evidence type="ECO:0000256" key="2">
    <source>
        <dbReference type="SAM" id="MobiDB-lite"/>
    </source>
</evidence>
<proteinExistence type="inferred from homology"/>
<protein>
    <submittedName>
        <fullName evidence="3">Peptidase S8</fullName>
    </submittedName>
</protein>
<sequence length="107" mass="10184">MNKELSAGYSLSVIAMAVSVMVSGCGGGGGGSGNANPPAPAVPTTPPPATDNNGNAITPPVVAPTAMLNVLDPSNAKAAHAQGMTGAGVAVGVVDTDFDVSDPQLAG</sequence>